<evidence type="ECO:0000256" key="1">
    <source>
        <dbReference type="SAM" id="MobiDB-lite"/>
    </source>
</evidence>
<organism evidence="2">
    <name type="scientific">Gibberella zeae</name>
    <name type="common">Wheat head blight fungus</name>
    <name type="synonym">Fusarium graminearum</name>
    <dbReference type="NCBI Taxonomy" id="5518"/>
    <lineage>
        <taxon>Eukaryota</taxon>
        <taxon>Fungi</taxon>
        <taxon>Dikarya</taxon>
        <taxon>Ascomycota</taxon>
        <taxon>Pezizomycotina</taxon>
        <taxon>Sordariomycetes</taxon>
        <taxon>Hypocreomycetidae</taxon>
        <taxon>Hypocreales</taxon>
        <taxon>Nectriaceae</taxon>
        <taxon>Fusarium</taxon>
    </lineage>
</organism>
<name>A0A4E9DVC8_GIBZA</name>
<feature type="compositionally biased region" description="Polar residues" evidence="1">
    <location>
        <begin position="51"/>
        <end position="61"/>
    </location>
</feature>
<dbReference type="EMBL" id="CAAKMV010000127">
    <property type="protein sequence ID" value="VIO57117.1"/>
    <property type="molecule type" value="Genomic_DNA"/>
</dbReference>
<sequence>MSDRSADETKMAAAKAENSTFEMDDDQALTPLKYAKFVKEFEAWYKEKSSKPQNNAPQIQTTEEEGQKRLEEIAEEDHKAQQEWLKRQKKV</sequence>
<feature type="compositionally biased region" description="Basic and acidic residues" evidence="1">
    <location>
        <begin position="65"/>
        <end position="91"/>
    </location>
</feature>
<gene>
    <name evidence="2" type="ORF">FUG_LOCUS237316</name>
</gene>
<feature type="compositionally biased region" description="Basic and acidic residues" evidence="1">
    <location>
        <begin position="1"/>
        <end position="10"/>
    </location>
</feature>
<feature type="region of interest" description="Disordered" evidence="1">
    <location>
        <begin position="1"/>
        <end position="20"/>
    </location>
</feature>
<dbReference type="AlphaFoldDB" id="A0A4E9DVC8"/>
<evidence type="ECO:0000313" key="2">
    <source>
        <dbReference type="EMBL" id="VIO57117.1"/>
    </source>
</evidence>
<protein>
    <submittedName>
        <fullName evidence="2">Uncharacterized protein</fullName>
    </submittedName>
</protein>
<feature type="region of interest" description="Disordered" evidence="1">
    <location>
        <begin position="46"/>
        <end position="91"/>
    </location>
</feature>
<accession>A0A4E9DVC8</accession>
<reference evidence="2" key="1">
    <citation type="submission" date="2019-04" db="EMBL/GenBank/DDBJ databases">
        <authorList>
            <person name="Melise S."/>
            <person name="Noan J."/>
            <person name="Okalmin O."/>
        </authorList>
    </citation>
    <scope>NUCLEOTIDE SEQUENCE</scope>
    <source>
        <strain evidence="2">FN9</strain>
    </source>
</reference>
<proteinExistence type="predicted"/>